<keyword evidence="3" id="KW-1185">Reference proteome</keyword>
<reference evidence="3" key="2">
    <citation type="journal article" date="2013" name="PLoS Genet.">
        <title>Comparative genome structure, secondary metabolite, and effector coding capacity across Cochliobolus pathogens.</title>
        <authorList>
            <person name="Condon B.J."/>
            <person name="Leng Y."/>
            <person name="Wu D."/>
            <person name="Bushley K.E."/>
            <person name="Ohm R.A."/>
            <person name="Otillar R."/>
            <person name="Martin J."/>
            <person name="Schackwitz W."/>
            <person name="Grimwood J."/>
            <person name="MohdZainudin N."/>
            <person name="Xue C."/>
            <person name="Wang R."/>
            <person name="Manning V.A."/>
            <person name="Dhillon B."/>
            <person name="Tu Z.J."/>
            <person name="Steffenson B.J."/>
            <person name="Salamov A."/>
            <person name="Sun H."/>
            <person name="Lowry S."/>
            <person name="LaButti K."/>
            <person name="Han J."/>
            <person name="Copeland A."/>
            <person name="Lindquist E."/>
            <person name="Barry K."/>
            <person name="Schmutz J."/>
            <person name="Baker S.E."/>
            <person name="Ciuffetti L.M."/>
            <person name="Grigoriev I.V."/>
            <person name="Zhong S."/>
            <person name="Turgeon B.G."/>
        </authorList>
    </citation>
    <scope>NUCLEOTIDE SEQUENCE [LARGE SCALE GENOMIC DNA]</scope>
    <source>
        <strain evidence="3">C5 / ATCC 48332 / race O</strain>
    </source>
</reference>
<feature type="domain" description="HTH psq-type" evidence="1">
    <location>
        <begin position="2"/>
        <end position="46"/>
    </location>
</feature>
<name>M2UK55_COCH5</name>
<evidence type="ECO:0000259" key="1">
    <source>
        <dbReference type="Pfam" id="PF05225"/>
    </source>
</evidence>
<dbReference type="HOGENOM" id="CLU_013929_17_3_1"/>
<organism evidence="2 3">
    <name type="scientific">Cochliobolus heterostrophus (strain C5 / ATCC 48332 / race O)</name>
    <name type="common">Southern corn leaf blight fungus</name>
    <name type="synonym">Bipolaris maydis</name>
    <dbReference type="NCBI Taxonomy" id="701091"/>
    <lineage>
        <taxon>Eukaryota</taxon>
        <taxon>Fungi</taxon>
        <taxon>Dikarya</taxon>
        <taxon>Ascomycota</taxon>
        <taxon>Pezizomycotina</taxon>
        <taxon>Dothideomycetes</taxon>
        <taxon>Pleosporomycetidae</taxon>
        <taxon>Pleosporales</taxon>
        <taxon>Pleosporineae</taxon>
        <taxon>Pleosporaceae</taxon>
        <taxon>Bipolaris</taxon>
    </lineage>
</organism>
<dbReference type="SUPFAM" id="SSF46689">
    <property type="entry name" value="Homeodomain-like"/>
    <property type="match status" value="1"/>
</dbReference>
<dbReference type="EMBL" id="KB445580">
    <property type="protein sequence ID" value="EMD88363.1"/>
    <property type="molecule type" value="Genomic_DNA"/>
</dbReference>
<evidence type="ECO:0000313" key="3">
    <source>
        <dbReference type="Proteomes" id="UP000016936"/>
    </source>
</evidence>
<evidence type="ECO:0000313" key="2">
    <source>
        <dbReference type="EMBL" id="EMD88363.1"/>
    </source>
</evidence>
<dbReference type="AlphaFoldDB" id="M2UK55"/>
<reference evidence="2 3" key="1">
    <citation type="journal article" date="2012" name="PLoS Pathog.">
        <title>Diverse lifestyles and strategies of plant pathogenesis encoded in the genomes of eighteen Dothideomycetes fungi.</title>
        <authorList>
            <person name="Ohm R.A."/>
            <person name="Feau N."/>
            <person name="Henrissat B."/>
            <person name="Schoch C.L."/>
            <person name="Horwitz B.A."/>
            <person name="Barry K.W."/>
            <person name="Condon B.J."/>
            <person name="Copeland A.C."/>
            <person name="Dhillon B."/>
            <person name="Glaser F."/>
            <person name="Hesse C.N."/>
            <person name="Kosti I."/>
            <person name="LaButti K."/>
            <person name="Lindquist E.A."/>
            <person name="Lucas S."/>
            <person name="Salamov A.A."/>
            <person name="Bradshaw R.E."/>
            <person name="Ciuffetti L."/>
            <person name="Hamelin R.C."/>
            <person name="Kema G.H.J."/>
            <person name="Lawrence C."/>
            <person name="Scott J.A."/>
            <person name="Spatafora J.W."/>
            <person name="Turgeon B.G."/>
            <person name="de Wit P.J.G.M."/>
            <person name="Zhong S."/>
            <person name="Goodwin S.B."/>
            <person name="Grigoriev I.V."/>
        </authorList>
    </citation>
    <scope>NUCLEOTIDE SEQUENCE [LARGE SCALE GENOMIC DNA]</scope>
    <source>
        <strain evidence="3">C5 / ATCC 48332 / race O</strain>
    </source>
</reference>
<proteinExistence type="predicted"/>
<dbReference type="Proteomes" id="UP000016936">
    <property type="component" value="Unassembled WGS sequence"/>
</dbReference>
<dbReference type="STRING" id="701091.M2UK55"/>
<dbReference type="GO" id="GO:0003677">
    <property type="term" value="F:DNA binding"/>
    <property type="evidence" value="ECO:0007669"/>
    <property type="project" value="InterPro"/>
</dbReference>
<protein>
    <recommendedName>
        <fullName evidence="1">HTH psq-type domain-containing protein</fullName>
    </recommendedName>
</protein>
<sequence>MTALAKAIAAIDSQDTEGQLSYRTAAKKFSIKVTTLTRRHQNKTQLLAAAAAKRQLLTPPQESELVKYIEKLLDRGLPPSRAIVKNYIAVIVE</sequence>
<dbReference type="Pfam" id="PF05225">
    <property type="entry name" value="HTH_psq"/>
    <property type="match status" value="1"/>
</dbReference>
<dbReference type="InterPro" id="IPR009057">
    <property type="entry name" value="Homeodomain-like_sf"/>
</dbReference>
<dbReference type="OrthoDB" id="3693047at2759"/>
<accession>M2UK55</accession>
<gene>
    <name evidence="2" type="ORF">COCHEDRAFT_1109523</name>
</gene>
<dbReference type="InterPro" id="IPR007889">
    <property type="entry name" value="HTH_Psq"/>
</dbReference>